<accession>A0ABT3PI80</accession>
<name>A0ABT3PI80_9BACT</name>
<proteinExistence type="predicted"/>
<feature type="domain" description="YprB ribonuclease H-like" evidence="1">
    <location>
        <begin position="31"/>
        <end position="177"/>
    </location>
</feature>
<comment type="caution">
    <text evidence="2">The sequence shown here is derived from an EMBL/GenBank/DDBJ whole genome shotgun (WGS) entry which is preliminary data.</text>
</comment>
<dbReference type="Proteomes" id="UP001207918">
    <property type="component" value="Unassembled WGS sequence"/>
</dbReference>
<keyword evidence="3" id="KW-1185">Reference proteome</keyword>
<reference evidence="2 3" key="1">
    <citation type="submission" date="2021-03" db="EMBL/GenBank/DDBJ databases">
        <title>Aliifodinibius sp. nov., a new bacterium isolated from saline soil.</title>
        <authorList>
            <person name="Galisteo C."/>
            <person name="De La Haba R."/>
            <person name="Sanchez-Porro C."/>
            <person name="Ventosa A."/>
        </authorList>
    </citation>
    <scope>NUCLEOTIDE SEQUENCE [LARGE SCALE GENOMIC DNA]</scope>
    <source>
        <strain evidence="2 3">1BSP15-2V2</strain>
    </source>
</reference>
<dbReference type="Gene3D" id="3.30.420.10">
    <property type="entry name" value="Ribonuclease H-like superfamily/Ribonuclease H"/>
    <property type="match status" value="1"/>
</dbReference>
<dbReference type="InterPro" id="IPR012337">
    <property type="entry name" value="RNaseH-like_sf"/>
</dbReference>
<dbReference type="InterPro" id="IPR038720">
    <property type="entry name" value="YprB_RNase_H-like_dom"/>
</dbReference>
<dbReference type="Pfam" id="PF13482">
    <property type="entry name" value="RNase_H_2"/>
    <property type="match status" value="1"/>
</dbReference>
<organism evidence="2 3">
    <name type="scientific">Fodinibius salsisoli</name>
    <dbReference type="NCBI Taxonomy" id="2820877"/>
    <lineage>
        <taxon>Bacteria</taxon>
        <taxon>Pseudomonadati</taxon>
        <taxon>Balneolota</taxon>
        <taxon>Balneolia</taxon>
        <taxon>Balneolales</taxon>
        <taxon>Balneolaceae</taxon>
        <taxon>Fodinibius</taxon>
    </lineage>
</organism>
<dbReference type="RefSeq" id="WP_265764278.1">
    <property type="nucleotide sequence ID" value="NZ_JAGGJA010000001.1"/>
</dbReference>
<dbReference type="InterPro" id="IPR036397">
    <property type="entry name" value="RNaseH_sf"/>
</dbReference>
<protein>
    <submittedName>
        <fullName evidence="2">Ribonuclease H-like domain-containing protein</fullName>
    </submittedName>
</protein>
<dbReference type="SUPFAM" id="SSF53098">
    <property type="entry name" value="Ribonuclease H-like"/>
    <property type="match status" value="1"/>
</dbReference>
<gene>
    <name evidence="2" type="ORF">J6I44_02045</name>
</gene>
<dbReference type="EMBL" id="JAGGJA010000001">
    <property type="protein sequence ID" value="MCW9705614.1"/>
    <property type="molecule type" value="Genomic_DNA"/>
</dbReference>
<evidence type="ECO:0000313" key="2">
    <source>
        <dbReference type="EMBL" id="MCW9705614.1"/>
    </source>
</evidence>
<evidence type="ECO:0000259" key="1">
    <source>
        <dbReference type="Pfam" id="PF13482"/>
    </source>
</evidence>
<sequence length="237" mass="26455">MKHQYVAFDIETAKILPDDNSDLHDHRPLGISCAALWATDSDEAELFYSKDGDDNPAAKMTGFDLSQLVDLLLDRQKSGYTLLTHNGLGFDFDILAEESGRIADCKKIARRHVDMMFHIFCGKGFGVGLNAAAQAIGQSKPEGMDGSRAPLLWKQGAHQKVLDYVAQDCRLTLDVAEKSARRNSFQWITQRGKKASFYLPSGWLTVEEAMDLPLPDTSWMDNPWSRSKLSGWLDNEG</sequence>
<evidence type="ECO:0000313" key="3">
    <source>
        <dbReference type="Proteomes" id="UP001207918"/>
    </source>
</evidence>